<feature type="compositionally biased region" description="Basic and acidic residues" evidence="3">
    <location>
        <begin position="41"/>
        <end position="69"/>
    </location>
</feature>
<accession>A0AAV2AQB4</accession>
<feature type="domain" description="Thyroglobulin type-1" evidence="5">
    <location>
        <begin position="46"/>
        <end position="119"/>
    </location>
</feature>
<comment type="caution">
    <text evidence="2">Lacks conserved residue(s) required for the propagation of feature annotation.</text>
</comment>
<dbReference type="InterPro" id="IPR036857">
    <property type="entry name" value="Thyroglobulin_1_sf"/>
</dbReference>
<dbReference type="PROSITE" id="PS51162">
    <property type="entry name" value="THYROGLOBULIN_1_2"/>
    <property type="match status" value="1"/>
</dbReference>
<feature type="signal peptide" evidence="4">
    <location>
        <begin position="1"/>
        <end position="25"/>
    </location>
</feature>
<evidence type="ECO:0000256" key="2">
    <source>
        <dbReference type="PROSITE-ProRule" id="PRU00500"/>
    </source>
</evidence>
<dbReference type="Gene3D" id="4.10.800.10">
    <property type="entry name" value="Thyroglobulin type-1"/>
    <property type="match status" value="1"/>
</dbReference>
<evidence type="ECO:0000256" key="1">
    <source>
        <dbReference type="ARBA" id="ARBA00023157"/>
    </source>
</evidence>
<feature type="region of interest" description="Disordered" evidence="3">
    <location>
        <begin position="25"/>
        <end position="69"/>
    </location>
</feature>
<comment type="caution">
    <text evidence="6">The sequence shown here is derived from an EMBL/GenBank/DDBJ whole genome shotgun (WGS) entry which is preliminary data.</text>
</comment>
<keyword evidence="4" id="KW-0732">Signal</keyword>
<sequence length="122" mass="14267">MNMQSYVSFLLLVFVISFAFANGDGSDETNTSGGDGSDEPTISREERPCDYDRQKKINMNKRTERSAKRIRRPDLIKKYIPQCKENGYYKNFQCIDDEYCFCVNPYGEYVRREAKPEDCENN</sequence>
<dbReference type="Pfam" id="PF00086">
    <property type="entry name" value="Thyroglobulin_1"/>
    <property type="match status" value="1"/>
</dbReference>
<dbReference type="PROSITE" id="PS00484">
    <property type="entry name" value="THYROGLOBULIN_1_1"/>
    <property type="match status" value="1"/>
</dbReference>
<dbReference type="SUPFAM" id="SSF57610">
    <property type="entry name" value="Thyroglobulin type-1 domain"/>
    <property type="match status" value="1"/>
</dbReference>
<evidence type="ECO:0000259" key="5">
    <source>
        <dbReference type="PROSITE" id="PS51162"/>
    </source>
</evidence>
<organism evidence="6 7">
    <name type="scientific">Larinioides sclopetarius</name>
    <dbReference type="NCBI Taxonomy" id="280406"/>
    <lineage>
        <taxon>Eukaryota</taxon>
        <taxon>Metazoa</taxon>
        <taxon>Ecdysozoa</taxon>
        <taxon>Arthropoda</taxon>
        <taxon>Chelicerata</taxon>
        <taxon>Arachnida</taxon>
        <taxon>Araneae</taxon>
        <taxon>Araneomorphae</taxon>
        <taxon>Entelegynae</taxon>
        <taxon>Araneoidea</taxon>
        <taxon>Araneidae</taxon>
        <taxon>Larinioides</taxon>
    </lineage>
</organism>
<evidence type="ECO:0000256" key="4">
    <source>
        <dbReference type="SAM" id="SignalP"/>
    </source>
</evidence>
<keyword evidence="1" id="KW-1015">Disulfide bond</keyword>
<gene>
    <name evidence="6" type="ORF">LARSCL_LOCUS13666</name>
</gene>
<dbReference type="AlphaFoldDB" id="A0AAV2AQB4"/>
<feature type="chain" id="PRO_5043673849" description="Thyroglobulin type-1 domain-containing protein" evidence="4">
    <location>
        <begin position="26"/>
        <end position="122"/>
    </location>
</feature>
<protein>
    <recommendedName>
        <fullName evidence="5">Thyroglobulin type-1 domain-containing protein</fullName>
    </recommendedName>
</protein>
<reference evidence="6 7" key="1">
    <citation type="submission" date="2024-04" db="EMBL/GenBank/DDBJ databases">
        <authorList>
            <person name="Rising A."/>
            <person name="Reimegard J."/>
            <person name="Sonavane S."/>
            <person name="Akerstrom W."/>
            <person name="Nylinder S."/>
            <person name="Hedman E."/>
            <person name="Kallberg Y."/>
        </authorList>
    </citation>
    <scope>NUCLEOTIDE SEQUENCE [LARGE SCALE GENOMIC DNA]</scope>
</reference>
<dbReference type="Proteomes" id="UP001497382">
    <property type="component" value="Unassembled WGS sequence"/>
</dbReference>
<dbReference type="SMART" id="SM00211">
    <property type="entry name" value="TY"/>
    <property type="match status" value="1"/>
</dbReference>
<evidence type="ECO:0000256" key="3">
    <source>
        <dbReference type="SAM" id="MobiDB-lite"/>
    </source>
</evidence>
<keyword evidence="7" id="KW-1185">Reference proteome</keyword>
<dbReference type="EMBL" id="CAXIEN010000190">
    <property type="protein sequence ID" value="CAL1285374.1"/>
    <property type="molecule type" value="Genomic_DNA"/>
</dbReference>
<proteinExistence type="predicted"/>
<dbReference type="InterPro" id="IPR000716">
    <property type="entry name" value="Thyroglobulin_1"/>
</dbReference>
<name>A0AAV2AQB4_9ARAC</name>
<evidence type="ECO:0000313" key="6">
    <source>
        <dbReference type="EMBL" id="CAL1285374.1"/>
    </source>
</evidence>
<evidence type="ECO:0000313" key="7">
    <source>
        <dbReference type="Proteomes" id="UP001497382"/>
    </source>
</evidence>